<protein>
    <recommendedName>
        <fullName evidence="2">Single-stranded-DNA-specific exonuclease RecJ</fullName>
    </recommendedName>
</protein>
<dbReference type="Pfam" id="PF02272">
    <property type="entry name" value="DHHA1"/>
    <property type="match status" value="1"/>
</dbReference>
<evidence type="ECO:0000259" key="8">
    <source>
        <dbReference type="Pfam" id="PF17768"/>
    </source>
</evidence>
<organism evidence="9 10">
    <name type="scientific">Xanthocytophaga flava</name>
    <dbReference type="NCBI Taxonomy" id="3048013"/>
    <lineage>
        <taxon>Bacteria</taxon>
        <taxon>Pseudomonadati</taxon>
        <taxon>Bacteroidota</taxon>
        <taxon>Cytophagia</taxon>
        <taxon>Cytophagales</taxon>
        <taxon>Rhodocytophagaceae</taxon>
        <taxon>Xanthocytophaga</taxon>
    </lineage>
</organism>
<evidence type="ECO:0000259" key="6">
    <source>
        <dbReference type="Pfam" id="PF01368"/>
    </source>
</evidence>
<evidence type="ECO:0000256" key="4">
    <source>
        <dbReference type="ARBA" id="ARBA00022801"/>
    </source>
</evidence>
<dbReference type="InterPro" id="IPR004610">
    <property type="entry name" value="RecJ"/>
</dbReference>
<feature type="domain" description="RecJ OB" evidence="8">
    <location>
        <begin position="457"/>
        <end position="563"/>
    </location>
</feature>
<gene>
    <name evidence="9" type="primary">recJ</name>
    <name evidence="9" type="ORF">QNI16_28775</name>
</gene>
<dbReference type="InterPro" id="IPR003156">
    <property type="entry name" value="DHHA1_dom"/>
</dbReference>
<dbReference type="PANTHER" id="PTHR30255">
    <property type="entry name" value="SINGLE-STRANDED-DNA-SPECIFIC EXONUCLEASE RECJ"/>
    <property type="match status" value="1"/>
</dbReference>
<evidence type="ECO:0000313" key="9">
    <source>
        <dbReference type="EMBL" id="MDJ1484527.1"/>
    </source>
</evidence>
<comment type="caution">
    <text evidence="9">The sequence shown here is derived from an EMBL/GenBank/DDBJ whole genome shotgun (WGS) entry which is preliminary data.</text>
</comment>
<dbReference type="InterPro" id="IPR038763">
    <property type="entry name" value="DHH_sf"/>
</dbReference>
<evidence type="ECO:0000259" key="7">
    <source>
        <dbReference type="Pfam" id="PF02272"/>
    </source>
</evidence>
<comment type="similarity">
    <text evidence="1">Belongs to the RecJ family.</text>
</comment>
<keyword evidence="3" id="KW-0540">Nuclease</keyword>
<evidence type="ECO:0000256" key="3">
    <source>
        <dbReference type="ARBA" id="ARBA00022722"/>
    </source>
</evidence>
<dbReference type="GO" id="GO:0006281">
    <property type="term" value="P:DNA repair"/>
    <property type="evidence" value="ECO:0007669"/>
    <property type="project" value="InterPro"/>
</dbReference>
<dbReference type="InterPro" id="IPR001667">
    <property type="entry name" value="DDH_dom"/>
</dbReference>
<dbReference type="Proteomes" id="UP001241110">
    <property type="component" value="Unassembled WGS sequence"/>
</dbReference>
<dbReference type="EMBL" id="JASJOS010000015">
    <property type="protein sequence ID" value="MDJ1484527.1"/>
    <property type="molecule type" value="Genomic_DNA"/>
</dbReference>
<feature type="domain" description="DHHA1" evidence="7">
    <location>
        <begin position="353"/>
        <end position="443"/>
    </location>
</feature>
<proteinExistence type="inferred from homology"/>
<dbReference type="PANTHER" id="PTHR30255:SF2">
    <property type="entry name" value="SINGLE-STRANDED-DNA-SPECIFIC EXONUCLEASE RECJ"/>
    <property type="match status" value="1"/>
</dbReference>
<evidence type="ECO:0000256" key="5">
    <source>
        <dbReference type="ARBA" id="ARBA00022839"/>
    </source>
</evidence>
<name>A0AAE3QSA8_9BACT</name>
<dbReference type="NCBIfam" id="TIGR00644">
    <property type="entry name" value="recJ"/>
    <property type="match status" value="1"/>
</dbReference>
<dbReference type="SUPFAM" id="SSF64182">
    <property type="entry name" value="DHH phosphoesterases"/>
    <property type="match status" value="1"/>
</dbReference>
<dbReference type="Pfam" id="PF01368">
    <property type="entry name" value="DHH"/>
    <property type="match status" value="1"/>
</dbReference>
<feature type="domain" description="DDH" evidence="6">
    <location>
        <begin position="80"/>
        <end position="228"/>
    </location>
</feature>
<dbReference type="InterPro" id="IPR041122">
    <property type="entry name" value="RecJ_OB"/>
</dbReference>
<evidence type="ECO:0000256" key="1">
    <source>
        <dbReference type="ARBA" id="ARBA00005915"/>
    </source>
</evidence>
<dbReference type="RefSeq" id="WP_313985958.1">
    <property type="nucleotide sequence ID" value="NZ_JASJOS010000015.1"/>
</dbReference>
<dbReference type="GO" id="GO:0006310">
    <property type="term" value="P:DNA recombination"/>
    <property type="evidence" value="ECO:0007669"/>
    <property type="project" value="InterPro"/>
</dbReference>
<dbReference type="InterPro" id="IPR051673">
    <property type="entry name" value="SSDNA_exonuclease_RecJ"/>
</dbReference>
<keyword evidence="5 9" id="KW-0269">Exonuclease</keyword>
<keyword evidence="4" id="KW-0378">Hydrolase</keyword>
<dbReference type="Gene3D" id="3.90.1640.30">
    <property type="match status" value="1"/>
</dbReference>
<evidence type="ECO:0000313" key="10">
    <source>
        <dbReference type="Proteomes" id="UP001241110"/>
    </source>
</evidence>
<dbReference type="AlphaFoldDB" id="A0AAE3QSA8"/>
<dbReference type="Pfam" id="PF17768">
    <property type="entry name" value="RecJ_OB"/>
    <property type="match status" value="1"/>
</dbReference>
<sequence length="567" mass="63964">MENRWIIKSTPSEETIQSLTTAINVSRASAQLLTQRGISEFEKAKLFFRPSLSHLHDPFIMQDMDKAVKRLEQAIGDNESIMVYGDYDVDGTTSVAIVYGFLQQFHSNLSFYIPDRYNEGYGVSRQGIDYAHKTGVSLIICLDCGIKSGELVSYAQTLGIDFIICDHHRPDDILPTAVAILNPKRLDCPYPYKELSGCGIGFKFLQAFCQRNDLSLEERLYPFLDLVVVSIAADLVSITGENRVMAHFGLKQLNYNPRPGLKALTQLAGFEKELDITNIVFGIGPRINAAGRIAHAHAAVNLLLAHSEAEAEQYAKEINVNNKDRQGFDIHTTKEALAMIEEDETLRLSKSTVLFKSDWHKGVIGIVASRCVEKYYRPTIILTESHEIVSGSARSVPGFDVYEAIAECADLLEQFGGHTYAAGLTLKRENVEAFRERFETIVAQRITAEQLIPQIEIDLKLHLRDINFKFYNIIKQMEPFGPENMRPVFMSEPVYADNVRILKDVHLKMSVFQEGTSYIDAIGFGMSQLHLDKVTEGKPFRICYQIVENNYRGNQTLQLLIKDIKAF</sequence>
<dbReference type="GO" id="GO:0008409">
    <property type="term" value="F:5'-3' exonuclease activity"/>
    <property type="evidence" value="ECO:0007669"/>
    <property type="project" value="InterPro"/>
</dbReference>
<accession>A0AAE3QSA8</accession>
<dbReference type="GO" id="GO:0003676">
    <property type="term" value="F:nucleic acid binding"/>
    <property type="evidence" value="ECO:0007669"/>
    <property type="project" value="InterPro"/>
</dbReference>
<reference evidence="9" key="1">
    <citation type="submission" date="2023-05" db="EMBL/GenBank/DDBJ databases">
        <authorList>
            <person name="Zhang X."/>
        </authorList>
    </citation>
    <scope>NUCLEOTIDE SEQUENCE</scope>
    <source>
        <strain evidence="9">YF14B1</strain>
    </source>
</reference>
<dbReference type="Gene3D" id="3.10.310.30">
    <property type="match status" value="1"/>
</dbReference>
<evidence type="ECO:0000256" key="2">
    <source>
        <dbReference type="ARBA" id="ARBA00019841"/>
    </source>
</evidence>